<comment type="caution">
    <text evidence="2">The sequence shown here is derived from an EMBL/GenBank/DDBJ whole genome shotgun (WGS) entry which is preliminary data.</text>
</comment>
<gene>
    <name evidence="2" type="ORF">MD535_25575</name>
</gene>
<dbReference type="EMBL" id="JAKRRY010000123">
    <property type="protein sequence ID" value="MCW8349349.1"/>
    <property type="molecule type" value="Genomic_DNA"/>
</dbReference>
<reference evidence="2" key="1">
    <citation type="submission" date="2022-02" db="EMBL/GenBank/DDBJ databases">
        <title>Vibrio sp. nov, a new bacterium isolated from seawater.</title>
        <authorList>
            <person name="Yuan Y."/>
        </authorList>
    </citation>
    <scope>NUCLEOTIDE SEQUENCE</scope>
    <source>
        <strain evidence="2">ZSDZ65</strain>
    </source>
</reference>
<keyword evidence="1" id="KW-0812">Transmembrane</keyword>
<name>A0A9X3CTJ3_9VIBR</name>
<dbReference type="Proteomes" id="UP001155587">
    <property type="component" value="Unassembled WGS sequence"/>
</dbReference>
<feature type="transmembrane region" description="Helical" evidence="1">
    <location>
        <begin position="181"/>
        <end position="199"/>
    </location>
</feature>
<evidence type="ECO:0000313" key="2">
    <source>
        <dbReference type="EMBL" id="MCW8349349.1"/>
    </source>
</evidence>
<sequence length="254" mass="28463">FNGEKGRVRAKLFNWIGGVSAVITIILAILPFWWDSTDLSVYLSGGDYVTSPEDLGLDSESEYTGELSSRHSLYTLEITNDGSSPAKDVNVMVPYDAPYTHGILVKNDKVKARYNDLRSVVIGELKPSQSVTIYIWSIHDDLYPSFFSPRNIVVSYDGGTATIKHEVDGSGILGYIDRYSFVAYMLTYLFIYPIPWFCYRYGLSKTGVVSEPTPTVVSPKSEVGKITLLKSAWEDGVLSETEFKERYLKILDSE</sequence>
<keyword evidence="3" id="KW-1185">Reference proteome</keyword>
<protein>
    <submittedName>
        <fullName evidence="2">Uncharacterized protein</fullName>
    </submittedName>
</protein>
<proteinExistence type="predicted"/>
<keyword evidence="1" id="KW-1133">Transmembrane helix</keyword>
<dbReference type="AlphaFoldDB" id="A0A9X3CTJ3"/>
<evidence type="ECO:0000256" key="1">
    <source>
        <dbReference type="SAM" id="Phobius"/>
    </source>
</evidence>
<feature type="transmembrane region" description="Helical" evidence="1">
    <location>
        <begin position="12"/>
        <end position="34"/>
    </location>
</feature>
<keyword evidence="1" id="KW-0472">Membrane</keyword>
<evidence type="ECO:0000313" key="3">
    <source>
        <dbReference type="Proteomes" id="UP001155587"/>
    </source>
</evidence>
<organism evidence="2 3">
    <name type="scientific">Vibrio qingdaonensis</name>
    <dbReference type="NCBI Taxonomy" id="2829491"/>
    <lineage>
        <taxon>Bacteria</taxon>
        <taxon>Pseudomonadati</taxon>
        <taxon>Pseudomonadota</taxon>
        <taxon>Gammaproteobacteria</taxon>
        <taxon>Vibrionales</taxon>
        <taxon>Vibrionaceae</taxon>
        <taxon>Vibrio</taxon>
    </lineage>
</organism>
<feature type="non-terminal residue" evidence="2">
    <location>
        <position position="1"/>
    </location>
</feature>
<accession>A0A9X3CTJ3</accession>
<dbReference type="RefSeq" id="WP_265678104.1">
    <property type="nucleotide sequence ID" value="NZ_JAKRRY010000123.1"/>
</dbReference>